<dbReference type="RefSeq" id="WP_236087652.1">
    <property type="nucleotide sequence ID" value="NZ_JAKGSG010000011.1"/>
</dbReference>
<proteinExistence type="predicted"/>
<evidence type="ECO:0000256" key="1">
    <source>
        <dbReference type="ARBA" id="ARBA00022729"/>
    </source>
</evidence>
<gene>
    <name evidence="4" type="ORF">L1785_03000</name>
</gene>
<feature type="compositionally biased region" description="Basic residues" evidence="2">
    <location>
        <begin position="35"/>
        <end position="47"/>
    </location>
</feature>
<dbReference type="Pfam" id="PF03990">
    <property type="entry name" value="DUF348"/>
    <property type="match status" value="3"/>
</dbReference>
<feature type="compositionally biased region" description="Low complexity" evidence="2">
    <location>
        <begin position="61"/>
        <end position="78"/>
    </location>
</feature>
<evidence type="ECO:0000313" key="4">
    <source>
        <dbReference type="EMBL" id="MCF4119938.1"/>
    </source>
</evidence>
<dbReference type="Gene3D" id="1.10.530.10">
    <property type="match status" value="1"/>
</dbReference>
<protein>
    <submittedName>
        <fullName evidence="4">Ubiquitin-like domain-containing protein</fullName>
    </submittedName>
</protein>
<dbReference type="Pfam" id="PF07501">
    <property type="entry name" value="G5"/>
    <property type="match status" value="1"/>
</dbReference>
<dbReference type="InterPro" id="IPR023346">
    <property type="entry name" value="Lysozyme-like_dom_sf"/>
</dbReference>
<sequence length="483" mass="50293">MVNSLTLDRPAGGASGTPVPPVEPEPGEPSAGKPGRGKRARAGRALRRLSAGKAAPEKPVGGAAPATPRAGRPALSRAAQRRIARRKAGAAPLTTVDPPEWLTRRSVRRALQAVVAVSLVAVPGLLAVNGKTLTIDLNGDVRTVGAYGATVEQVLVNQHIDVGRDDIVQPSLDSHARKDGTIVVRTSREVTLEIDGQEVTVTTTAGTVGELLAAMGPRGDGALSTASRSAVLGRAPVRVSTVKTVHVSVDGSVLPIQSTRSTIQEVLDGAGITLGEGDVTSVPLRAAAVDGMVVLVNRGAHGGESVTEVVPFGTQEQPNDNLPEGYRKVKSRGVPGEAVVTYAVKVLGGAVVERTELSREVTRAPVDEVVVVGTMDISSAPVDAGSARAIAKAMAAERGWGDDQFSCLDQLWQKESGWRWNAENKSSGAYGIPQALPGSKMATAGEDWQTNPATQISWGLGYIANRYGTPCNAWAHSVDVGWY</sequence>
<dbReference type="InterPro" id="IPR007137">
    <property type="entry name" value="DUF348"/>
</dbReference>
<feature type="compositionally biased region" description="Basic residues" evidence="2">
    <location>
        <begin position="79"/>
        <end position="88"/>
    </location>
</feature>
<dbReference type="AlphaFoldDB" id="A0AA41U5E3"/>
<name>A0AA41U5E3_9MICO</name>
<dbReference type="Proteomes" id="UP001165405">
    <property type="component" value="Unassembled WGS sequence"/>
</dbReference>
<dbReference type="Gene3D" id="2.20.230.10">
    <property type="entry name" value="Resuscitation-promoting factor rpfb"/>
    <property type="match status" value="1"/>
</dbReference>
<dbReference type="EMBL" id="JAKGSG010000011">
    <property type="protein sequence ID" value="MCF4119938.1"/>
    <property type="molecule type" value="Genomic_DNA"/>
</dbReference>
<dbReference type="SMART" id="SM01208">
    <property type="entry name" value="G5"/>
    <property type="match status" value="1"/>
</dbReference>
<evidence type="ECO:0000256" key="2">
    <source>
        <dbReference type="SAM" id="MobiDB-lite"/>
    </source>
</evidence>
<evidence type="ECO:0000313" key="5">
    <source>
        <dbReference type="Proteomes" id="UP001165405"/>
    </source>
</evidence>
<feature type="domain" description="G5" evidence="3">
    <location>
        <begin position="296"/>
        <end position="376"/>
    </location>
</feature>
<keyword evidence="5" id="KW-1185">Reference proteome</keyword>
<feature type="region of interest" description="Disordered" evidence="2">
    <location>
        <begin position="1"/>
        <end position="91"/>
    </location>
</feature>
<comment type="caution">
    <text evidence="4">The sequence shown here is derived from an EMBL/GenBank/DDBJ whole genome shotgun (WGS) entry which is preliminary data.</text>
</comment>
<dbReference type="PROSITE" id="PS51109">
    <property type="entry name" value="G5"/>
    <property type="match status" value="1"/>
</dbReference>
<keyword evidence="1" id="KW-0732">Signal</keyword>
<dbReference type="SUPFAM" id="SSF53955">
    <property type="entry name" value="Lysozyme-like"/>
    <property type="match status" value="1"/>
</dbReference>
<reference evidence="4" key="1">
    <citation type="submission" date="2022-01" db="EMBL/GenBank/DDBJ databases">
        <title>Antribacter sp. nov., isolated from Guizhou of China.</title>
        <authorList>
            <person name="Chengliang C."/>
            <person name="Ya Z."/>
        </authorList>
    </citation>
    <scope>NUCLEOTIDE SEQUENCE</scope>
    <source>
        <strain evidence="4">KLBMP 9083</strain>
    </source>
</reference>
<evidence type="ECO:0000259" key="3">
    <source>
        <dbReference type="PROSITE" id="PS51109"/>
    </source>
</evidence>
<accession>A0AA41U5E3</accession>
<organism evidence="4 5">
    <name type="scientific">Antribacter soli</name>
    <dbReference type="NCBI Taxonomy" id="2910976"/>
    <lineage>
        <taxon>Bacteria</taxon>
        <taxon>Bacillati</taxon>
        <taxon>Actinomycetota</taxon>
        <taxon>Actinomycetes</taxon>
        <taxon>Micrococcales</taxon>
        <taxon>Promicromonosporaceae</taxon>
        <taxon>Antribacter</taxon>
    </lineage>
</organism>
<dbReference type="InterPro" id="IPR011098">
    <property type="entry name" value="G5_dom"/>
</dbReference>